<feature type="domain" description="CCHC-type" evidence="3">
    <location>
        <begin position="26"/>
        <end position="41"/>
    </location>
</feature>
<reference evidence="4" key="1">
    <citation type="submission" date="2020-08" db="EMBL/GenBank/DDBJ databases">
        <title>Multicomponent nature underlies the extraordinary mechanical properties of spider dragline silk.</title>
        <authorList>
            <person name="Kono N."/>
            <person name="Nakamura H."/>
            <person name="Mori M."/>
            <person name="Yoshida Y."/>
            <person name="Ohtoshi R."/>
            <person name="Malay A.D."/>
            <person name="Moran D.A.P."/>
            <person name="Tomita M."/>
            <person name="Numata K."/>
            <person name="Arakawa K."/>
        </authorList>
    </citation>
    <scope>NUCLEOTIDE SEQUENCE</scope>
</reference>
<dbReference type="SUPFAM" id="SSF57756">
    <property type="entry name" value="Retrovirus zinc finger-like domains"/>
    <property type="match status" value="1"/>
</dbReference>
<dbReference type="GO" id="GO:0003676">
    <property type="term" value="F:nucleic acid binding"/>
    <property type="evidence" value="ECO:0007669"/>
    <property type="project" value="InterPro"/>
</dbReference>
<dbReference type="OrthoDB" id="6431693at2759"/>
<dbReference type="InterPro" id="IPR001878">
    <property type="entry name" value="Znf_CCHC"/>
</dbReference>
<dbReference type="Proteomes" id="UP000886998">
    <property type="component" value="Unassembled WGS sequence"/>
</dbReference>
<dbReference type="EMBL" id="BMAV01015346">
    <property type="protein sequence ID" value="GFY64653.1"/>
    <property type="molecule type" value="Genomic_DNA"/>
</dbReference>
<evidence type="ECO:0000259" key="3">
    <source>
        <dbReference type="PROSITE" id="PS50158"/>
    </source>
</evidence>
<evidence type="ECO:0000313" key="4">
    <source>
        <dbReference type="EMBL" id="GFY64653.1"/>
    </source>
</evidence>
<keyword evidence="1" id="KW-0863">Zinc-finger</keyword>
<feature type="compositionally biased region" description="Low complexity" evidence="2">
    <location>
        <begin position="93"/>
        <end position="104"/>
    </location>
</feature>
<keyword evidence="1" id="KW-0479">Metal-binding</keyword>
<sequence>MIVPSPHYEAQRKTDLWRTADSRPVCFHCGRSGHVVRYCRERRAIFNDYRRNNPRNYNLPDEYENNAKHDAPIGRRPPSPARGRSPTRRTRSRSPTSYRISNQY</sequence>
<gene>
    <name evidence="4" type="ORF">TNIN_239101</name>
</gene>
<organism evidence="4 5">
    <name type="scientific">Trichonephila inaurata madagascariensis</name>
    <dbReference type="NCBI Taxonomy" id="2747483"/>
    <lineage>
        <taxon>Eukaryota</taxon>
        <taxon>Metazoa</taxon>
        <taxon>Ecdysozoa</taxon>
        <taxon>Arthropoda</taxon>
        <taxon>Chelicerata</taxon>
        <taxon>Arachnida</taxon>
        <taxon>Araneae</taxon>
        <taxon>Araneomorphae</taxon>
        <taxon>Entelegynae</taxon>
        <taxon>Araneoidea</taxon>
        <taxon>Nephilidae</taxon>
        <taxon>Trichonephila</taxon>
        <taxon>Trichonephila inaurata</taxon>
    </lineage>
</organism>
<keyword evidence="1" id="KW-0862">Zinc</keyword>
<comment type="caution">
    <text evidence="4">The sequence shown here is derived from an EMBL/GenBank/DDBJ whole genome shotgun (WGS) entry which is preliminary data.</text>
</comment>
<feature type="region of interest" description="Disordered" evidence="2">
    <location>
        <begin position="51"/>
        <end position="104"/>
    </location>
</feature>
<dbReference type="InterPro" id="IPR036875">
    <property type="entry name" value="Znf_CCHC_sf"/>
</dbReference>
<protein>
    <recommendedName>
        <fullName evidence="3">CCHC-type domain-containing protein</fullName>
    </recommendedName>
</protein>
<dbReference type="PROSITE" id="PS50158">
    <property type="entry name" value="ZF_CCHC"/>
    <property type="match status" value="1"/>
</dbReference>
<name>A0A8X7CCU9_9ARAC</name>
<evidence type="ECO:0000313" key="5">
    <source>
        <dbReference type="Proteomes" id="UP000886998"/>
    </source>
</evidence>
<keyword evidence="5" id="KW-1185">Reference proteome</keyword>
<dbReference type="AlphaFoldDB" id="A0A8X7CCU9"/>
<accession>A0A8X7CCU9</accession>
<proteinExistence type="predicted"/>
<evidence type="ECO:0000256" key="2">
    <source>
        <dbReference type="SAM" id="MobiDB-lite"/>
    </source>
</evidence>
<dbReference type="GO" id="GO:0008270">
    <property type="term" value="F:zinc ion binding"/>
    <property type="evidence" value="ECO:0007669"/>
    <property type="project" value="UniProtKB-KW"/>
</dbReference>
<evidence type="ECO:0000256" key="1">
    <source>
        <dbReference type="PROSITE-ProRule" id="PRU00047"/>
    </source>
</evidence>